<dbReference type="PANTHER" id="PTHR11003:SF110">
    <property type="entry name" value="POTASSIUM CHANNEL DOMAIN-CONTAINING PROTEIN"/>
    <property type="match status" value="1"/>
</dbReference>
<evidence type="ECO:0000256" key="2">
    <source>
        <dbReference type="ARBA" id="ARBA00022448"/>
    </source>
</evidence>
<evidence type="ECO:0000313" key="13">
    <source>
        <dbReference type="WBParaSite" id="nRc.2.0.1.t33893-RA"/>
    </source>
</evidence>
<dbReference type="AlphaFoldDB" id="A0A915K6D5"/>
<evidence type="ECO:0000256" key="4">
    <source>
        <dbReference type="ARBA" id="ARBA00022989"/>
    </source>
</evidence>
<evidence type="ECO:0000259" key="11">
    <source>
        <dbReference type="Pfam" id="PF07885"/>
    </source>
</evidence>
<dbReference type="GO" id="GO:0030322">
    <property type="term" value="P:stabilization of membrane potential"/>
    <property type="evidence" value="ECO:0007669"/>
    <property type="project" value="TreeGrafter"/>
</dbReference>
<sequence>MGDDQAGEELEDIRTTAGAETLENEDEDGSKKKDRVDFTGGHSLLWDDEYSRIGGLVDNMELRKESVYGMMSKLQIFLVHGTLILVMISYAFVGSLIFHGIEFPHENDRKNKGLMRIKALRSELLDTLLNKSHIEKFSKDEWFSMADKKYNAFTHTLYDAYKKDFIRYEDLSLLMTNDSNLNESATTWTGTSSLFFSLTTLATIGYGNVVPHTEHGRILCVFFALFGTPLALITIGDLGKFTSECIMTGYEKYKNVKQRFKSWTLYVNFATKFRQAKDLSASNDDPSAEKMLTEAAIITHDEMNNEISKDVEQNMTIEEEKSSSATDYDETDSTMNEEDMMFNRIKVPFILVFSVLIGYMGLGSILFHIIEEWNYTDSFYFCFISLTTIGFGDLVPKQEKYMPLMLLYIGFGLAITTMCIDLVGRQYIWKIHYFGRKFEESDFLNLLKNRKVFQKQLHLCQERLNLPNFEFDTLERMMTDLSSKISEQQAADKLVLSQEKLDNELFSEVVIDDISISTAASYYERILQTMLQILNLRLSSNLPYSPSGPDPEIDSFLSPNPSFEERLRLYVNPTSNFFVRESPSVFEYEFVQSPDFTEIGWFL</sequence>
<dbReference type="Proteomes" id="UP000887565">
    <property type="component" value="Unplaced"/>
</dbReference>
<keyword evidence="12" id="KW-1185">Reference proteome</keyword>
<feature type="transmembrane region" description="Helical" evidence="10">
    <location>
        <begin position="185"/>
        <end position="206"/>
    </location>
</feature>
<comment type="subcellular location">
    <subcellularLocation>
        <location evidence="1">Membrane</location>
        <topology evidence="1">Multi-pass membrane protein</topology>
    </subcellularLocation>
</comment>
<accession>A0A915K6D5</accession>
<proteinExistence type="inferred from homology"/>
<evidence type="ECO:0000313" key="12">
    <source>
        <dbReference type="Proteomes" id="UP000887565"/>
    </source>
</evidence>
<keyword evidence="6 10" id="KW-0472">Membrane</keyword>
<evidence type="ECO:0000256" key="7">
    <source>
        <dbReference type="ARBA" id="ARBA00023303"/>
    </source>
</evidence>
<evidence type="ECO:0000256" key="6">
    <source>
        <dbReference type="ARBA" id="ARBA00023136"/>
    </source>
</evidence>
<dbReference type="InterPro" id="IPR003280">
    <property type="entry name" value="2pore_dom_K_chnl"/>
</dbReference>
<dbReference type="GO" id="GO:0022841">
    <property type="term" value="F:potassium ion leak channel activity"/>
    <property type="evidence" value="ECO:0007669"/>
    <property type="project" value="TreeGrafter"/>
</dbReference>
<organism evidence="12 13">
    <name type="scientific">Romanomermis culicivorax</name>
    <name type="common">Nematode worm</name>
    <dbReference type="NCBI Taxonomy" id="13658"/>
    <lineage>
        <taxon>Eukaryota</taxon>
        <taxon>Metazoa</taxon>
        <taxon>Ecdysozoa</taxon>
        <taxon>Nematoda</taxon>
        <taxon>Enoplea</taxon>
        <taxon>Dorylaimia</taxon>
        <taxon>Mermithida</taxon>
        <taxon>Mermithoidea</taxon>
        <taxon>Mermithidae</taxon>
        <taxon>Romanomermis</taxon>
    </lineage>
</organism>
<dbReference type="PANTHER" id="PTHR11003">
    <property type="entry name" value="POTASSIUM CHANNEL, SUBFAMILY K"/>
    <property type="match status" value="1"/>
</dbReference>
<keyword evidence="2 8" id="KW-0813">Transport</keyword>
<feature type="domain" description="Potassium channel" evidence="11">
    <location>
        <begin position="183"/>
        <end position="243"/>
    </location>
</feature>
<feature type="transmembrane region" description="Helical" evidence="10">
    <location>
        <begin position="76"/>
        <end position="101"/>
    </location>
</feature>
<feature type="domain" description="Potassium channel" evidence="11">
    <location>
        <begin position="355"/>
        <end position="426"/>
    </location>
</feature>
<comment type="similarity">
    <text evidence="8">Belongs to the two pore domain potassium channel (TC 1.A.1.8) family.</text>
</comment>
<feature type="transmembrane region" description="Helical" evidence="10">
    <location>
        <begin position="218"/>
        <end position="236"/>
    </location>
</feature>
<dbReference type="Pfam" id="PF07885">
    <property type="entry name" value="Ion_trans_2"/>
    <property type="match status" value="2"/>
</dbReference>
<feature type="transmembrane region" description="Helical" evidence="10">
    <location>
        <begin position="347"/>
        <end position="367"/>
    </location>
</feature>
<feature type="transmembrane region" description="Helical" evidence="10">
    <location>
        <begin position="401"/>
        <end position="423"/>
    </location>
</feature>
<keyword evidence="7 8" id="KW-0407">Ion channel</keyword>
<feature type="compositionally biased region" description="Acidic residues" evidence="9">
    <location>
        <begin position="1"/>
        <end position="11"/>
    </location>
</feature>
<keyword evidence="3 8" id="KW-0812">Transmembrane</keyword>
<protein>
    <submittedName>
        <fullName evidence="13">Potassium channel domain-containing protein</fullName>
    </submittedName>
</protein>
<evidence type="ECO:0000256" key="10">
    <source>
        <dbReference type="SAM" id="Phobius"/>
    </source>
</evidence>
<dbReference type="WBParaSite" id="nRc.2.0.1.t33893-RA">
    <property type="protein sequence ID" value="nRc.2.0.1.t33893-RA"/>
    <property type="gene ID" value="nRc.2.0.1.g33893"/>
</dbReference>
<feature type="transmembrane region" description="Helical" evidence="10">
    <location>
        <begin position="379"/>
        <end position="395"/>
    </location>
</feature>
<evidence type="ECO:0000256" key="9">
    <source>
        <dbReference type="SAM" id="MobiDB-lite"/>
    </source>
</evidence>
<name>A0A915K6D5_ROMCU</name>
<keyword evidence="4 10" id="KW-1133">Transmembrane helix</keyword>
<dbReference type="GO" id="GO:0015271">
    <property type="term" value="F:outward rectifier potassium channel activity"/>
    <property type="evidence" value="ECO:0007669"/>
    <property type="project" value="TreeGrafter"/>
</dbReference>
<dbReference type="SUPFAM" id="SSF81324">
    <property type="entry name" value="Voltage-gated potassium channels"/>
    <property type="match status" value="2"/>
</dbReference>
<evidence type="ECO:0000256" key="3">
    <source>
        <dbReference type="ARBA" id="ARBA00022692"/>
    </source>
</evidence>
<dbReference type="Gene3D" id="1.10.287.70">
    <property type="match status" value="1"/>
</dbReference>
<keyword evidence="5 8" id="KW-0406">Ion transport</keyword>
<dbReference type="InterPro" id="IPR013099">
    <property type="entry name" value="K_chnl_dom"/>
</dbReference>
<feature type="region of interest" description="Disordered" evidence="9">
    <location>
        <begin position="1"/>
        <end position="35"/>
    </location>
</feature>
<evidence type="ECO:0000256" key="1">
    <source>
        <dbReference type="ARBA" id="ARBA00004141"/>
    </source>
</evidence>
<reference evidence="13" key="1">
    <citation type="submission" date="2022-11" db="UniProtKB">
        <authorList>
            <consortium name="WormBaseParasite"/>
        </authorList>
    </citation>
    <scope>IDENTIFICATION</scope>
</reference>
<evidence type="ECO:0000256" key="5">
    <source>
        <dbReference type="ARBA" id="ARBA00023065"/>
    </source>
</evidence>
<dbReference type="PRINTS" id="PR01333">
    <property type="entry name" value="2POREKCHANEL"/>
</dbReference>
<evidence type="ECO:0000256" key="8">
    <source>
        <dbReference type="RuleBase" id="RU003857"/>
    </source>
</evidence>
<dbReference type="GO" id="GO:0005886">
    <property type="term" value="C:plasma membrane"/>
    <property type="evidence" value="ECO:0007669"/>
    <property type="project" value="TreeGrafter"/>
</dbReference>